<dbReference type="Gene3D" id="3.40.50.1820">
    <property type="entry name" value="alpha/beta hydrolase"/>
    <property type="match status" value="1"/>
</dbReference>
<evidence type="ECO:0000313" key="4">
    <source>
        <dbReference type="Proteomes" id="UP000183809"/>
    </source>
</evidence>
<gene>
    <name evidence="3" type="ORF">BKCO1_1230007</name>
</gene>
<feature type="compositionally biased region" description="Pro residues" evidence="1">
    <location>
        <begin position="61"/>
        <end position="72"/>
    </location>
</feature>
<dbReference type="Pfam" id="PF01764">
    <property type="entry name" value="Lipase_3"/>
    <property type="match status" value="1"/>
</dbReference>
<proteinExistence type="predicted"/>
<feature type="compositionally biased region" description="Low complexity" evidence="1">
    <location>
        <begin position="770"/>
        <end position="779"/>
    </location>
</feature>
<feature type="compositionally biased region" description="Pro residues" evidence="1">
    <location>
        <begin position="292"/>
        <end position="302"/>
    </location>
</feature>
<dbReference type="Proteomes" id="UP000183809">
    <property type="component" value="Unassembled WGS sequence"/>
</dbReference>
<dbReference type="GO" id="GO:0006629">
    <property type="term" value="P:lipid metabolic process"/>
    <property type="evidence" value="ECO:0007669"/>
    <property type="project" value="InterPro"/>
</dbReference>
<organism evidence="3 4">
    <name type="scientific">Diplodia corticola</name>
    <dbReference type="NCBI Taxonomy" id="236234"/>
    <lineage>
        <taxon>Eukaryota</taxon>
        <taxon>Fungi</taxon>
        <taxon>Dikarya</taxon>
        <taxon>Ascomycota</taxon>
        <taxon>Pezizomycotina</taxon>
        <taxon>Dothideomycetes</taxon>
        <taxon>Dothideomycetes incertae sedis</taxon>
        <taxon>Botryosphaeriales</taxon>
        <taxon>Botryosphaeriaceae</taxon>
        <taxon>Diplodia</taxon>
    </lineage>
</organism>
<comment type="caution">
    <text evidence="3">The sequence shown here is derived from an EMBL/GenBank/DDBJ whole genome shotgun (WGS) entry which is preliminary data.</text>
</comment>
<name>A0A1J9QJL4_9PEZI</name>
<dbReference type="InterPro" id="IPR002921">
    <property type="entry name" value="Fungal_lipase-type"/>
</dbReference>
<feature type="region of interest" description="Disordered" evidence="1">
    <location>
        <begin position="1"/>
        <end position="316"/>
    </location>
</feature>
<feature type="domain" description="Fungal lipase-type" evidence="2">
    <location>
        <begin position="538"/>
        <end position="657"/>
    </location>
</feature>
<feature type="compositionally biased region" description="Pro residues" evidence="1">
    <location>
        <begin position="195"/>
        <end position="207"/>
    </location>
</feature>
<sequence>MTVLWFGKTSKRRKEPAHAPGGGGPQHQQQHHHHHQTAQNSNPVPAPAQRLHHASHSQPAALPPPPPPPPLSRPSSSQGPHHQPQLELPYRPGPYSLAPPGSSPRLDAYPPTAQHGGGYYHPSQTTLTLVETQPSPPMVMVSPPSAAASNHSSPPPVSWSSPAPGAGGGGPGPGPGAQPQIPPSPPPMYHANPSPAGPPPHCPPPPHYYYHSQDLNASQTSLAYQPSPPQMPGQWGAQQQPPPSPHVVPHWGPPQPSPPMQQQQFQEQQQQAVAVAQAPPALHAHAHAPPVVATPPPPPQPPQGSAAAAAGRTSSASLNARVNGALRRPGQLASQSLGSINESYRQKKLTASQSVTNLSDGLQRRQQMASRSVSNLHDRTNQYMAHTVALCDLISSKLDQVITSIDDEVFSGNEQELVIYEHPPEPHQSSLDVSKGTNNPNIAAVASSSNHFSKVWLYANSRLPPHLPPLKVYMPTWPLLCLAAQYSEKVYHKPPLPSPNDPNHEDDESETHVEPDWRQGTKAMVIKSVPVDDMNTIVFAIRGSAGFMDWAVNFRPAPTSPKGFLDDDGNLVHSGFLYVARKMAAPVAARLRQLLERNPKRATCSLLITGHSAGGAVAALLYAHMMAESKAVQSELNSLTRLFKRVHCVTFGAPPVSLLPLRKPDLPHTNHHHHHRHGGGDDASQRKWKKSLFFGFINEGDPVVRADKDVIKNMLRLYATPAPSTSSSWRKNSSSSGNCVLSGGGSGGGGGGGGGLASMSSLALASSTSLLLPGSSNNNGKKDKKKKKTKSNSWSSSAAAAATNDPSPPPPAPPPAPTWNVPPGVLSCAGRLVLLRDRSPAAATASGTTWSNNGGGDGQLPPPNPLGEANVEACTVADEQLRAAVFGDPMCHMMKLYARRIEVLATRAVTAGGMGLG</sequence>
<dbReference type="PANTHER" id="PTHR46023">
    <property type="entry name" value="LIPASE CLASS 3 PROTEIN-LIKE"/>
    <property type="match status" value="1"/>
</dbReference>
<evidence type="ECO:0000313" key="3">
    <source>
        <dbReference type="EMBL" id="OJD28657.1"/>
    </source>
</evidence>
<dbReference type="AlphaFoldDB" id="A0A1J9QJL4"/>
<feature type="compositionally biased region" description="Low complexity" evidence="1">
    <location>
        <begin position="138"/>
        <end position="164"/>
    </location>
</feature>
<dbReference type="InterPro" id="IPR029058">
    <property type="entry name" value="AB_hydrolase_fold"/>
</dbReference>
<feature type="region of interest" description="Disordered" evidence="1">
    <location>
        <begin position="770"/>
        <end position="820"/>
    </location>
</feature>
<reference evidence="3 4" key="1">
    <citation type="submission" date="2016-10" db="EMBL/GenBank/DDBJ databases">
        <title>Proteomics and genomics reveal pathogen-plant mechanisms compatible with a hemibiotrophic lifestyle of Diplodia corticola.</title>
        <authorList>
            <person name="Fernandes I."/>
            <person name="De Jonge R."/>
            <person name="Van De Peer Y."/>
            <person name="Devreese B."/>
            <person name="Alves A."/>
            <person name="Esteves A.C."/>
        </authorList>
    </citation>
    <scope>NUCLEOTIDE SEQUENCE [LARGE SCALE GENOMIC DNA]</scope>
    <source>
        <strain evidence="3 4">CBS 112549</strain>
    </source>
</reference>
<dbReference type="OrthoDB" id="438440at2759"/>
<feature type="compositionally biased region" description="Pro residues" evidence="1">
    <location>
        <begin position="172"/>
        <end position="188"/>
    </location>
</feature>
<evidence type="ECO:0000256" key="1">
    <source>
        <dbReference type="SAM" id="MobiDB-lite"/>
    </source>
</evidence>
<dbReference type="EMBL" id="MNUE01000123">
    <property type="protein sequence ID" value="OJD28657.1"/>
    <property type="molecule type" value="Genomic_DNA"/>
</dbReference>
<feature type="compositionally biased region" description="Pro residues" evidence="1">
    <location>
        <begin position="806"/>
        <end position="817"/>
    </location>
</feature>
<feature type="compositionally biased region" description="Polar residues" evidence="1">
    <location>
        <begin position="213"/>
        <end position="224"/>
    </location>
</feature>
<feature type="compositionally biased region" description="Polar residues" evidence="1">
    <location>
        <begin position="122"/>
        <end position="133"/>
    </location>
</feature>
<evidence type="ECO:0000259" key="2">
    <source>
        <dbReference type="Pfam" id="PF01764"/>
    </source>
</evidence>
<feature type="compositionally biased region" description="Low complexity" evidence="1">
    <location>
        <begin position="791"/>
        <end position="805"/>
    </location>
</feature>
<protein>
    <submittedName>
        <fullName evidence="3">Lipase class 3</fullName>
    </submittedName>
</protein>
<feature type="compositionally biased region" description="Low complexity" evidence="1">
    <location>
        <begin position="260"/>
        <end position="291"/>
    </location>
</feature>
<dbReference type="PANTHER" id="PTHR46023:SF6">
    <property type="entry name" value="LIPASE CLASS 3 FAMILY PROTEIN"/>
    <property type="match status" value="1"/>
</dbReference>
<dbReference type="SUPFAM" id="SSF53474">
    <property type="entry name" value="alpha/beta-Hydrolases"/>
    <property type="match status" value="1"/>
</dbReference>
<accession>A0A1J9QJL4</accession>
<keyword evidence="4" id="KW-1185">Reference proteome</keyword>
<feature type="region of interest" description="Disordered" evidence="1">
    <location>
        <begin position="722"/>
        <end position="741"/>
    </location>
</feature>
<dbReference type="RefSeq" id="XP_020124917.1">
    <property type="nucleotide sequence ID" value="XM_020270798.1"/>
</dbReference>
<feature type="region of interest" description="Disordered" evidence="1">
    <location>
        <begin position="662"/>
        <end position="684"/>
    </location>
</feature>
<dbReference type="STRING" id="236234.A0A1J9QJL4"/>
<dbReference type="GeneID" id="31011057"/>
<dbReference type="CDD" id="cd00519">
    <property type="entry name" value="Lipase_3"/>
    <property type="match status" value="1"/>
</dbReference>
<feature type="compositionally biased region" description="Low complexity" evidence="1">
    <location>
        <begin position="724"/>
        <end position="741"/>
    </location>
</feature>
<feature type="compositionally biased region" description="Pro residues" evidence="1">
    <location>
        <begin position="240"/>
        <end position="259"/>
    </location>
</feature>
<feature type="region of interest" description="Disordered" evidence="1">
    <location>
        <begin position="492"/>
        <end position="515"/>
    </location>
</feature>